<dbReference type="PANTHER" id="PTHR33064:SF37">
    <property type="entry name" value="RIBONUCLEASE H"/>
    <property type="match status" value="1"/>
</dbReference>
<dbReference type="InterPro" id="IPR043128">
    <property type="entry name" value="Rev_trsase/Diguanyl_cyclase"/>
</dbReference>
<dbReference type="Pfam" id="PF00078">
    <property type="entry name" value="RVT_1"/>
    <property type="match status" value="1"/>
</dbReference>
<feature type="domain" description="Reverse transcriptase" evidence="1">
    <location>
        <begin position="7"/>
        <end position="45"/>
    </location>
</feature>
<dbReference type="SUPFAM" id="SSF56672">
    <property type="entry name" value="DNA/RNA polymerases"/>
    <property type="match status" value="1"/>
</dbReference>
<evidence type="ECO:0000313" key="2">
    <source>
        <dbReference type="EnsemblMetazoa" id="Aqu2.1.19881_001"/>
    </source>
</evidence>
<reference evidence="2" key="1">
    <citation type="submission" date="2017-05" db="UniProtKB">
        <authorList>
            <consortium name="EnsemblMetazoa"/>
        </authorList>
    </citation>
    <scope>IDENTIFICATION</scope>
</reference>
<name>A0A1X7TXP6_AMPQE</name>
<accession>A0A1X7TXP6</accession>
<protein>
    <recommendedName>
        <fullName evidence="1">Reverse transcriptase domain-containing protein</fullName>
    </recommendedName>
</protein>
<dbReference type="AlphaFoldDB" id="A0A1X7TXP6"/>
<organism evidence="2">
    <name type="scientific">Amphimedon queenslandica</name>
    <name type="common">Sponge</name>
    <dbReference type="NCBI Taxonomy" id="400682"/>
    <lineage>
        <taxon>Eukaryota</taxon>
        <taxon>Metazoa</taxon>
        <taxon>Porifera</taxon>
        <taxon>Demospongiae</taxon>
        <taxon>Heteroscleromorpha</taxon>
        <taxon>Haplosclerida</taxon>
        <taxon>Niphatidae</taxon>
        <taxon>Amphimedon</taxon>
    </lineage>
</organism>
<dbReference type="InterPro" id="IPR051320">
    <property type="entry name" value="Viral_Replic_Matur_Polypro"/>
</dbReference>
<dbReference type="EnsemblMetazoa" id="Aqu2.1.19881_001">
    <property type="protein sequence ID" value="Aqu2.1.19881_001"/>
    <property type="gene ID" value="Aqu2.1.19881"/>
</dbReference>
<dbReference type="STRING" id="400682.A0A1X7TXP6"/>
<dbReference type="PANTHER" id="PTHR33064">
    <property type="entry name" value="POL PROTEIN"/>
    <property type="match status" value="1"/>
</dbReference>
<sequence length="118" mass="12984">MGNDFQSHLRNIAAVLTRLLNAGLKVNPAKCQFFKEEVTFLGYIVSNHSISPDPNKTNKIAAWPTPSSQQQLQQFLVLLATTDGSFGILPALADHFTNSQRKKPLFTGQRSVTVLSTV</sequence>
<dbReference type="InterPro" id="IPR000477">
    <property type="entry name" value="RT_dom"/>
</dbReference>
<evidence type="ECO:0000259" key="1">
    <source>
        <dbReference type="Pfam" id="PF00078"/>
    </source>
</evidence>
<dbReference type="InParanoid" id="A0A1X7TXP6"/>
<proteinExistence type="predicted"/>
<dbReference type="InterPro" id="IPR043502">
    <property type="entry name" value="DNA/RNA_pol_sf"/>
</dbReference>
<dbReference type="Gene3D" id="3.30.70.270">
    <property type="match status" value="1"/>
</dbReference>